<evidence type="ECO:0000256" key="7">
    <source>
        <dbReference type="ARBA" id="ARBA00022989"/>
    </source>
</evidence>
<dbReference type="Gene3D" id="1.10.3720.10">
    <property type="entry name" value="MetI-like"/>
    <property type="match status" value="2"/>
</dbReference>
<dbReference type="PROSITE" id="PS50928">
    <property type="entry name" value="ABC_TM1"/>
    <property type="match status" value="1"/>
</dbReference>
<dbReference type="PANTHER" id="PTHR30614:SF37">
    <property type="entry name" value="AMINO-ACID ABC TRANSPORTER PERMEASE PROTEIN YHDX-RELATED"/>
    <property type="match status" value="1"/>
</dbReference>
<comment type="similarity">
    <text evidence="2">Belongs to the binding-protein-dependent transport system permease family. HisMQ subfamily.</text>
</comment>
<evidence type="ECO:0000313" key="12">
    <source>
        <dbReference type="Proteomes" id="UP000609121"/>
    </source>
</evidence>
<keyword evidence="7 9" id="KW-1133">Transmembrane helix</keyword>
<feature type="transmembrane region" description="Helical" evidence="9">
    <location>
        <begin position="243"/>
        <end position="266"/>
    </location>
</feature>
<dbReference type="CDD" id="cd06261">
    <property type="entry name" value="TM_PBP2"/>
    <property type="match status" value="1"/>
</dbReference>
<feature type="transmembrane region" description="Helical" evidence="9">
    <location>
        <begin position="286"/>
        <end position="311"/>
    </location>
</feature>
<dbReference type="Proteomes" id="UP000609121">
    <property type="component" value="Unassembled WGS sequence"/>
</dbReference>
<gene>
    <name evidence="11" type="ORF">ICN82_04170</name>
</gene>
<protein>
    <submittedName>
        <fullName evidence="11">ABC transporter permease subunit</fullName>
    </submittedName>
</protein>
<feature type="transmembrane region" description="Helical" evidence="9">
    <location>
        <begin position="196"/>
        <end position="222"/>
    </location>
</feature>
<proteinExistence type="inferred from homology"/>
<keyword evidence="4" id="KW-1003">Cell membrane</keyword>
<dbReference type="SUPFAM" id="SSF161098">
    <property type="entry name" value="MetI-like"/>
    <property type="match status" value="2"/>
</dbReference>
<evidence type="ECO:0000256" key="4">
    <source>
        <dbReference type="ARBA" id="ARBA00022475"/>
    </source>
</evidence>
<dbReference type="InterPro" id="IPR000515">
    <property type="entry name" value="MetI-like"/>
</dbReference>
<dbReference type="PANTHER" id="PTHR30614">
    <property type="entry name" value="MEMBRANE COMPONENT OF AMINO ACID ABC TRANSPORTER"/>
    <property type="match status" value="1"/>
</dbReference>
<dbReference type="GO" id="GO:0006865">
    <property type="term" value="P:amino acid transport"/>
    <property type="evidence" value="ECO:0007669"/>
    <property type="project" value="UniProtKB-KW"/>
</dbReference>
<feature type="domain" description="ABC transmembrane type-1" evidence="10">
    <location>
        <begin position="92"/>
        <end position="405"/>
    </location>
</feature>
<keyword evidence="12" id="KW-1185">Reference proteome</keyword>
<keyword evidence="8 9" id="KW-0472">Membrane</keyword>
<evidence type="ECO:0000256" key="2">
    <source>
        <dbReference type="ARBA" id="ARBA00010072"/>
    </source>
</evidence>
<dbReference type="AlphaFoldDB" id="A0A8J6YQ16"/>
<dbReference type="InterPro" id="IPR010065">
    <property type="entry name" value="AA_ABC_transptr_permease_3TM"/>
</dbReference>
<dbReference type="NCBIfam" id="TIGR01726">
    <property type="entry name" value="HEQRo_perm_3TM"/>
    <property type="match status" value="1"/>
</dbReference>
<keyword evidence="6" id="KW-0029">Amino-acid transport</keyword>
<organism evidence="11 12">
    <name type="scientific">Mangrovicoccus algicola</name>
    <dbReference type="NCBI Taxonomy" id="2771008"/>
    <lineage>
        <taxon>Bacteria</taxon>
        <taxon>Pseudomonadati</taxon>
        <taxon>Pseudomonadota</taxon>
        <taxon>Alphaproteobacteria</taxon>
        <taxon>Rhodobacterales</taxon>
        <taxon>Paracoccaceae</taxon>
        <taxon>Mangrovicoccus</taxon>
    </lineage>
</organism>
<keyword evidence="5 9" id="KW-0812">Transmembrane</keyword>
<evidence type="ECO:0000256" key="3">
    <source>
        <dbReference type="ARBA" id="ARBA00022448"/>
    </source>
</evidence>
<evidence type="ECO:0000256" key="9">
    <source>
        <dbReference type="RuleBase" id="RU363032"/>
    </source>
</evidence>
<dbReference type="GO" id="GO:0022857">
    <property type="term" value="F:transmembrane transporter activity"/>
    <property type="evidence" value="ECO:0007669"/>
    <property type="project" value="InterPro"/>
</dbReference>
<comment type="subcellular location">
    <subcellularLocation>
        <location evidence="1">Cell inner membrane</location>
        <topology evidence="1">Multi-pass membrane protein</topology>
    </subcellularLocation>
    <subcellularLocation>
        <location evidence="9">Cell membrane</location>
        <topology evidence="9">Multi-pass membrane protein</topology>
    </subcellularLocation>
</comment>
<sequence>MATVSEPPQGGFRLSQLIYDTRYRSMTIQIVTLIGVLSLIYWLGANVAYNLAALGKPIDFTFLWAPANYDINQMLIKYDSQDSHARAALVGLLNTLLVAVLGCVLATVVGVIVGVLRLSSNWLVARVMTVYVEAFRNVPVLLWIVLAMAILIEALPQPRDFRGDDPAASMLFDAVAFTNRGIYLPEPLFTRSLGEVPFFGIFDISLDLLALLAVLAAGMLAVRAIGRRAERIQNATGDRPTTWYLSLGVIALPVLVLLALLGFHLGYPELKGFNFAGGIYLRNSFIALWLALSLYTAAFIAEIVRGGIIAISKGQSEAAAALGLRPNRTMRLVILPQALRVIIPPLISQYLNLTKNSSLAIGVGYMDLTGTLMGTSLNLSGRELECVMLTMLIYLAISLVISGVFNLYNQRVKLKER</sequence>
<feature type="transmembrane region" description="Helical" evidence="9">
    <location>
        <begin position="88"/>
        <end position="118"/>
    </location>
</feature>
<dbReference type="RefSeq" id="WP_193179942.1">
    <property type="nucleotide sequence ID" value="NZ_JACVXA010000008.1"/>
</dbReference>
<evidence type="ECO:0000256" key="5">
    <source>
        <dbReference type="ARBA" id="ARBA00022692"/>
    </source>
</evidence>
<comment type="caution">
    <text evidence="11">The sequence shown here is derived from an EMBL/GenBank/DDBJ whole genome shotgun (WGS) entry which is preliminary data.</text>
</comment>
<keyword evidence="3 9" id="KW-0813">Transport</keyword>
<dbReference type="EMBL" id="JACVXA010000008">
    <property type="protein sequence ID" value="MBE3637398.1"/>
    <property type="molecule type" value="Genomic_DNA"/>
</dbReference>
<feature type="transmembrane region" description="Helical" evidence="9">
    <location>
        <begin position="138"/>
        <end position="155"/>
    </location>
</feature>
<evidence type="ECO:0000256" key="1">
    <source>
        <dbReference type="ARBA" id="ARBA00004429"/>
    </source>
</evidence>
<dbReference type="InterPro" id="IPR043429">
    <property type="entry name" value="ArtM/GltK/GlnP/TcyL/YhdX-like"/>
</dbReference>
<evidence type="ECO:0000313" key="11">
    <source>
        <dbReference type="EMBL" id="MBE3637398.1"/>
    </source>
</evidence>
<evidence type="ECO:0000259" key="10">
    <source>
        <dbReference type="PROSITE" id="PS50928"/>
    </source>
</evidence>
<feature type="transmembrane region" description="Helical" evidence="9">
    <location>
        <begin position="387"/>
        <end position="408"/>
    </location>
</feature>
<feature type="transmembrane region" description="Helical" evidence="9">
    <location>
        <begin position="23"/>
        <end position="43"/>
    </location>
</feature>
<reference evidence="11" key="1">
    <citation type="submission" date="2020-09" db="EMBL/GenBank/DDBJ databases">
        <title>A novel bacterium of genus Mangrovicoccus, isolated from South China Sea.</title>
        <authorList>
            <person name="Huang H."/>
            <person name="Mo K."/>
            <person name="Hu Y."/>
        </authorList>
    </citation>
    <scope>NUCLEOTIDE SEQUENCE</scope>
    <source>
        <strain evidence="11">HB182678</strain>
    </source>
</reference>
<dbReference type="InterPro" id="IPR035906">
    <property type="entry name" value="MetI-like_sf"/>
</dbReference>
<dbReference type="GO" id="GO:0043190">
    <property type="term" value="C:ATP-binding cassette (ABC) transporter complex"/>
    <property type="evidence" value="ECO:0007669"/>
    <property type="project" value="InterPro"/>
</dbReference>
<name>A0A8J6YQ16_9RHOB</name>
<accession>A0A8J6YQ16</accession>
<evidence type="ECO:0000256" key="6">
    <source>
        <dbReference type="ARBA" id="ARBA00022970"/>
    </source>
</evidence>
<dbReference type="Pfam" id="PF00528">
    <property type="entry name" value="BPD_transp_1"/>
    <property type="match status" value="1"/>
</dbReference>
<evidence type="ECO:0000256" key="8">
    <source>
        <dbReference type="ARBA" id="ARBA00023136"/>
    </source>
</evidence>